<dbReference type="InterPro" id="IPR008756">
    <property type="entry name" value="Peptidase_M56"/>
</dbReference>
<feature type="transmembrane region" description="Helical" evidence="1">
    <location>
        <begin position="44"/>
        <end position="62"/>
    </location>
</feature>
<dbReference type="EMBL" id="BMJA01000002">
    <property type="protein sequence ID" value="GGA34979.1"/>
    <property type="molecule type" value="Genomic_DNA"/>
</dbReference>
<dbReference type="Pfam" id="PF05569">
    <property type="entry name" value="Peptidase_M56"/>
    <property type="match status" value="1"/>
</dbReference>
<evidence type="ECO:0000313" key="4">
    <source>
        <dbReference type="Proteomes" id="UP000620046"/>
    </source>
</evidence>
<gene>
    <name evidence="3" type="ORF">GCM10010981_25040</name>
</gene>
<keyword evidence="1" id="KW-1133">Transmembrane helix</keyword>
<evidence type="ECO:0000313" key="3">
    <source>
        <dbReference type="EMBL" id="GGA34979.1"/>
    </source>
</evidence>
<comment type="caution">
    <text evidence="3">The sequence shown here is derived from an EMBL/GenBank/DDBJ whole genome shotgun (WGS) entry which is preliminary data.</text>
</comment>
<dbReference type="RefSeq" id="WP_188794649.1">
    <property type="nucleotide sequence ID" value="NZ_BMJA01000002.1"/>
</dbReference>
<keyword evidence="1" id="KW-0812">Transmembrane</keyword>
<evidence type="ECO:0000256" key="1">
    <source>
        <dbReference type="SAM" id="Phobius"/>
    </source>
</evidence>
<evidence type="ECO:0000259" key="2">
    <source>
        <dbReference type="Pfam" id="PF05569"/>
    </source>
</evidence>
<feature type="transmembrane region" description="Helical" evidence="1">
    <location>
        <begin position="12"/>
        <end position="32"/>
    </location>
</feature>
<dbReference type="PANTHER" id="PTHR34978:SF3">
    <property type="entry name" value="SLR0241 PROTEIN"/>
    <property type="match status" value="1"/>
</dbReference>
<name>A0ABQ1G118_9GAMM</name>
<sequence length="431" mass="47453">MISPERIAQEWIARGWPMLLAFTLGLVIVFALRKSCRRLFGAERSFQLWLLPLLAWVVTQLPNSRPGHIIELPPVVQKVASVSATLNTHVVEQGTNPHLWLLLAWLAGVVLTLVRAALAQRRYRNLMRDAVSIGQASDRWPLVRANSVDIGPAMVGAWRPCIVLPADFEARYDATERMLILAHESMHARRLDGCWSLLAQMLVSLFWFHPLAWLGWSAFRHDQELACDAAVVREHHAQRRSYANAMLKTQTATALLPIGCNWSPRHPLTERIAMLTRKTPSPRRRAVGALLLLSLTFGIAGFSYAASRQSALAVKAPVEYRLAIVVSRGNHTLASPTVCTRENEPATILQQSKVDGEAAWQFKFVLKPAGSDQVQMDIHGSVDEAGQHDTVAPTLRGPLGKVMLVSIGGHASPLQLSITPSTGCSAESPSS</sequence>
<dbReference type="CDD" id="cd07341">
    <property type="entry name" value="M56_BlaR1_MecR1_like"/>
    <property type="match status" value="1"/>
</dbReference>
<feature type="domain" description="Peptidase M56" evidence="2">
    <location>
        <begin position="18"/>
        <end position="275"/>
    </location>
</feature>
<dbReference type="InterPro" id="IPR052173">
    <property type="entry name" value="Beta-lactam_resp_regulator"/>
</dbReference>
<organism evidence="3 4">
    <name type="scientific">Dyella nitratireducens</name>
    <dbReference type="NCBI Taxonomy" id="1849580"/>
    <lineage>
        <taxon>Bacteria</taxon>
        <taxon>Pseudomonadati</taxon>
        <taxon>Pseudomonadota</taxon>
        <taxon>Gammaproteobacteria</taxon>
        <taxon>Lysobacterales</taxon>
        <taxon>Rhodanobacteraceae</taxon>
        <taxon>Dyella</taxon>
    </lineage>
</organism>
<feature type="transmembrane region" description="Helical" evidence="1">
    <location>
        <begin position="99"/>
        <end position="118"/>
    </location>
</feature>
<reference evidence="4" key="1">
    <citation type="journal article" date="2019" name="Int. J. Syst. Evol. Microbiol.">
        <title>The Global Catalogue of Microorganisms (GCM) 10K type strain sequencing project: providing services to taxonomists for standard genome sequencing and annotation.</title>
        <authorList>
            <consortium name="The Broad Institute Genomics Platform"/>
            <consortium name="The Broad Institute Genome Sequencing Center for Infectious Disease"/>
            <person name="Wu L."/>
            <person name="Ma J."/>
        </authorList>
    </citation>
    <scope>NUCLEOTIDE SEQUENCE [LARGE SCALE GENOMIC DNA]</scope>
    <source>
        <strain evidence="4">CGMCC 1.15439</strain>
    </source>
</reference>
<dbReference type="Proteomes" id="UP000620046">
    <property type="component" value="Unassembled WGS sequence"/>
</dbReference>
<accession>A0ABQ1G118</accession>
<protein>
    <recommendedName>
        <fullName evidence="2">Peptidase M56 domain-containing protein</fullName>
    </recommendedName>
</protein>
<keyword evidence="4" id="KW-1185">Reference proteome</keyword>
<feature type="transmembrane region" description="Helical" evidence="1">
    <location>
        <begin position="286"/>
        <end position="306"/>
    </location>
</feature>
<keyword evidence="1" id="KW-0472">Membrane</keyword>
<proteinExistence type="predicted"/>
<dbReference type="PANTHER" id="PTHR34978">
    <property type="entry name" value="POSSIBLE SENSOR-TRANSDUCER PROTEIN BLAR"/>
    <property type="match status" value="1"/>
</dbReference>